<evidence type="ECO:0000313" key="3">
    <source>
        <dbReference type="Proteomes" id="UP000235786"/>
    </source>
</evidence>
<dbReference type="Gene3D" id="3.30.420.10">
    <property type="entry name" value="Ribonuclease H-like superfamily/Ribonuclease H"/>
    <property type="match status" value="1"/>
</dbReference>
<dbReference type="GO" id="GO:0003676">
    <property type="term" value="F:nucleic acid binding"/>
    <property type="evidence" value="ECO:0007669"/>
    <property type="project" value="InterPro"/>
</dbReference>
<dbReference type="InterPro" id="IPR036397">
    <property type="entry name" value="RNaseH_sf"/>
</dbReference>
<name>A0A2J6SCG9_HYAVF</name>
<dbReference type="OrthoDB" id="440104at2759"/>
<reference evidence="2 3" key="1">
    <citation type="submission" date="2016-04" db="EMBL/GenBank/DDBJ databases">
        <title>A degradative enzymes factory behind the ericoid mycorrhizal symbiosis.</title>
        <authorList>
            <consortium name="DOE Joint Genome Institute"/>
            <person name="Martino E."/>
            <person name="Morin E."/>
            <person name="Grelet G."/>
            <person name="Kuo A."/>
            <person name="Kohler A."/>
            <person name="Daghino S."/>
            <person name="Barry K."/>
            <person name="Choi C."/>
            <person name="Cichocki N."/>
            <person name="Clum A."/>
            <person name="Copeland A."/>
            <person name="Hainaut M."/>
            <person name="Haridas S."/>
            <person name="Labutti K."/>
            <person name="Lindquist E."/>
            <person name="Lipzen A."/>
            <person name="Khouja H.-R."/>
            <person name="Murat C."/>
            <person name="Ohm R."/>
            <person name="Olson A."/>
            <person name="Spatafora J."/>
            <person name="Veneault-Fourrey C."/>
            <person name="Henrissat B."/>
            <person name="Grigoriev I."/>
            <person name="Martin F."/>
            <person name="Perotto S."/>
        </authorList>
    </citation>
    <scope>NUCLEOTIDE SEQUENCE [LARGE SCALE GENOMIC DNA]</scope>
    <source>
        <strain evidence="2 3">F</strain>
    </source>
</reference>
<proteinExistence type="predicted"/>
<protein>
    <recommendedName>
        <fullName evidence="1">Tc1-like transposase DDE domain-containing protein</fullName>
    </recommendedName>
</protein>
<evidence type="ECO:0000313" key="2">
    <source>
        <dbReference type="EMBL" id="PMD48463.1"/>
    </source>
</evidence>
<organism evidence="2 3">
    <name type="scientific">Hyaloscypha variabilis (strain UAMH 11265 / GT02V1 / F)</name>
    <name type="common">Meliniomyces variabilis</name>
    <dbReference type="NCBI Taxonomy" id="1149755"/>
    <lineage>
        <taxon>Eukaryota</taxon>
        <taxon>Fungi</taxon>
        <taxon>Dikarya</taxon>
        <taxon>Ascomycota</taxon>
        <taxon>Pezizomycotina</taxon>
        <taxon>Leotiomycetes</taxon>
        <taxon>Helotiales</taxon>
        <taxon>Hyaloscyphaceae</taxon>
        <taxon>Hyaloscypha</taxon>
        <taxon>Hyaloscypha variabilis</taxon>
    </lineage>
</organism>
<feature type="domain" description="Tc1-like transposase DDE" evidence="1">
    <location>
        <begin position="10"/>
        <end position="109"/>
    </location>
</feature>
<dbReference type="AlphaFoldDB" id="A0A2J6SCG9"/>
<dbReference type="EMBL" id="KZ613937">
    <property type="protein sequence ID" value="PMD48463.1"/>
    <property type="molecule type" value="Genomic_DNA"/>
</dbReference>
<accession>A0A2J6SCG9</accession>
<dbReference type="Pfam" id="PF13358">
    <property type="entry name" value="DDE_3"/>
    <property type="match status" value="1"/>
</dbReference>
<gene>
    <name evidence="2" type="ORF">L207DRAFT_505496</name>
</gene>
<sequence>MIWGGLGWDYKSELVFIKKLPGRRGIYSKAYLQQVLQPIIFPLFNRLGLEYIFIEDGSKVHAGSARLPRLSHSIRGFKWPPSSPDLNPIEKVWRWMKEELKKLGYVPKSIEDLKRELQKLWDQVDPRDFRHYTE</sequence>
<keyword evidence="3" id="KW-1185">Reference proteome</keyword>
<evidence type="ECO:0000259" key="1">
    <source>
        <dbReference type="Pfam" id="PF13358"/>
    </source>
</evidence>
<dbReference type="Proteomes" id="UP000235786">
    <property type="component" value="Unassembled WGS sequence"/>
</dbReference>
<dbReference type="STRING" id="1149755.A0A2J6SCG9"/>
<dbReference type="InterPro" id="IPR038717">
    <property type="entry name" value="Tc1-like_DDE_dom"/>
</dbReference>